<dbReference type="RefSeq" id="WP_131923670.1">
    <property type="nucleotide sequence ID" value="NZ_SMAG01000002.1"/>
</dbReference>
<gene>
    <name evidence="1" type="ORF">EDD58_102261</name>
</gene>
<dbReference type="EMBL" id="SMAG01000002">
    <property type="protein sequence ID" value="TCS95685.1"/>
    <property type="molecule type" value="Genomic_DNA"/>
</dbReference>
<dbReference type="AlphaFoldDB" id="A0A4R3L9A9"/>
<evidence type="ECO:0000313" key="1">
    <source>
        <dbReference type="EMBL" id="TCS95685.1"/>
    </source>
</evidence>
<evidence type="ECO:0000313" key="2">
    <source>
        <dbReference type="Proteomes" id="UP000294937"/>
    </source>
</evidence>
<comment type="caution">
    <text evidence="1">The sequence shown here is derived from an EMBL/GenBank/DDBJ whole genome shotgun (WGS) entry which is preliminary data.</text>
</comment>
<dbReference type="OrthoDB" id="2990952at2"/>
<name>A0A4R3L9A9_9BACL</name>
<reference evidence="1 2" key="1">
    <citation type="submission" date="2019-03" db="EMBL/GenBank/DDBJ databases">
        <title>Genomic Encyclopedia of Type Strains, Phase IV (KMG-IV): sequencing the most valuable type-strain genomes for metagenomic binning, comparative biology and taxonomic classification.</title>
        <authorList>
            <person name="Goeker M."/>
        </authorList>
    </citation>
    <scope>NUCLEOTIDE SEQUENCE [LARGE SCALE GENOMIC DNA]</scope>
    <source>
        <strain evidence="1 2">DSM 45707</strain>
    </source>
</reference>
<sequence>MYTLESINQETSKIFDCLECGQKNSVSISGPLGYCLTPGCLYHESIQFVYVPHWSKPKVSRAGRELWLNK</sequence>
<proteinExistence type="predicted"/>
<protein>
    <submittedName>
        <fullName evidence="1">Uncharacterized protein</fullName>
    </submittedName>
</protein>
<accession>A0A4R3L9A9</accession>
<keyword evidence="2" id="KW-1185">Reference proteome</keyword>
<organism evidence="1 2">
    <name type="scientific">Hazenella coriacea</name>
    <dbReference type="NCBI Taxonomy" id="1179467"/>
    <lineage>
        <taxon>Bacteria</taxon>
        <taxon>Bacillati</taxon>
        <taxon>Bacillota</taxon>
        <taxon>Bacilli</taxon>
        <taxon>Bacillales</taxon>
        <taxon>Thermoactinomycetaceae</taxon>
        <taxon>Hazenella</taxon>
    </lineage>
</organism>
<dbReference type="Proteomes" id="UP000294937">
    <property type="component" value="Unassembled WGS sequence"/>
</dbReference>